<accession>A0A2N0RPG4</accession>
<sequence>MRKAIKDLELTEDNITWQPCTVHTLQLVVKKEHLEKIQKQFIQPNSNSSSKTSIMQKKIAKYLRHIIADVPLEFQVSTFKANLAEETDQDSKKDSQRLTKVMLINDEWDLLHDLISILGPTTENED</sequence>
<dbReference type="AlphaFoldDB" id="A0A2N0RPG4"/>
<dbReference type="VEuPathDB" id="FungiDB:RhiirFUN_006541"/>
<comment type="caution">
    <text evidence="1">The sequence shown here is derived from an EMBL/GenBank/DDBJ whole genome shotgun (WGS) entry which is preliminary data.</text>
</comment>
<organism evidence="1 2">
    <name type="scientific">Rhizophagus irregularis</name>
    <dbReference type="NCBI Taxonomy" id="588596"/>
    <lineage>
        <taxon>Eukaryota</taxon>
        <taxon>Fungi</taxon>
        <taxon>Fungi incertae sedis</taxon>
        <taxon>Mucoromycota</taxon>
        <taxon>Glomeromycotina</taxon>
        <taxon>Glomeromycetes</taxon>
        <taxon>Glomerales</taxon>
        <taxon>Glomeraceae</taxon>
        <taxon>Rhizophagus</taxon>
    </lineage>
</organism>
<dbReference type="EMBL" id="LLXH01000563">
    <property type="protein sequence ID" value="PKC65198.1"/>
    <property type="molecule type" value="Genomic_DNA"/>
</dbReference>
<name>A0A2N0RPG4_9GLOM</name>
<reference evidence="1 2" key="2">
    <citation type="submission" date="2017-10" db="EMBL/GenBank/DDBJ databases">
        <title>Genome analyses suggest a sexual origin of heterokaryosis in a supposedly ancient asexual fungus.</title>
        <authorList>
            <person name="Corradi N."/>
            <person name="Sedzielewska K."/>
            <person name="Noel J."/>
            <person name="Charron P."/>
            <person name="Farinelli L."/>
            <person name="Marton T."/>
            <person name="Kruger M."/>
            <person name="Pelin A."/>
            <person name="Brachmann A."/>
            <person name="Corradi N."/>
        </authorList>
    </citation>
    <scope>NUCLEOTIDE SEQUENCE [LARGE SCALE GENOMIC DNA]</scope>
    <source>
        <strain evidence="1 2">A1</strain>
    </source>
</reference>
<evidence type="ECO:0000313" key="2">
    <source>
        <dbReference type="Proteomes" id="UP000232688"/>
    </source>
</evidence>
<dbReference type="Proteomes" id="UP000232688">
    <property type="component" value="Unassembled WGS sequence"/>
</dbReference>
<evidence type="ECO:0000313" key="1">
    <source>
        <dbReference type="EMBL" id="PKC65198.1"/>
    </source>
</evidence>
<proteinExistence type="predicted"/>
<dbReference type="VEuPathDB" id="FungiDB:RhiirA1_461344"/>
<reference evidence="1 2" key="1">
    <citation type="submission" date="2017-10" db="EMBL/GenBank/DDBJ databases">
        <title>Extensive intraspecific genome diversity in a model arbuscular mycorrhizal fungus.</title>
        <authorList>
            <person name="Chen E.C.H."/>
            <person name="Morin E."/>
            <person name="Baudet D."/>
            <person name="Noel J."/>
            <person name="Ndikumana S."/>
            <person name="Charron P."/>
            <person name="St-Onge C."/>
            <person name="Giorgi J."/>
            <person name="Grigoriev I.V."/>
            <person name="Roux C."/>
            <person name="Martin F.M."/>
            <person name="Corradi N."/>
        </authorList>
    </citation>
    <scope>NUCLEOTIDE SEQUENCE [LARGE SCALE GENOMIC DNA]</scope>
    <source>
        <strain evidence="1 2">A1</strain>
    </source>
</reference>
<protein>
    <submittedName>
        <fullName evidence="1">Uncharacterized protein</fullName>
    </submittedName>
</protein>
<gene>
    <name evidence="1" type="ORF">RhiirA1_461344</name>
</gene>